<comment type="caution">
    <text evidence="4">The sequence shown here is derived from an EMBL/GenBank/DDBJ whole genome shotgun (WGS) entry which is preliminary data.</text>
</comment>
<dbReference type="GO" id="GO:0008483">
    <property type="term" value="F:transaminase activity"/>
    <property type="evidence" value="ECO:0007669"/>
    <property type="project" value="UniProtKB-KW"/>
</dbReference>
<dbReference type="Pfam" id="PF01063">
    <property type="entry name" value="Aminotran_4"/>
    <property type="match status" value="1"/>
</dbReference>
<protein>
    <submittedName>
        <fullName evidence="4">Aminotransferase class IV</fullName>
    </submittedName>
</protein>
<gene>
    <name evidence="4" type="ORF">ACFPXP_09950</name>
</gene>
<dbReference type="PANTHER" id="PTHR42743:SF10">
    <property type="entry name" value="D-ALANINE AMINOTRANSFERASE"/>
    <property type="match status" value="1"/>
</dbReference>
<evidence type="ECO:0000313" key="4">
    <source>
        <dbReference type="EMBL" id="MFC5986739.1"/>
    </source>
</evidence>
<keyword evidence="3" id="KW-0663">Pyridoxal phosphate</keyword>
<evidence type="ECO:0000256" key="3">
    <source>
        <dbReference type="ARBA" id="ARBA00022898"/>
    </source>
</evidence>
<accession>A0ABW1INZ8</accession>
<reference evidence="5" key="1">
    <citation type="journal article" date="2019" name="Int. J. Syst. Evol. Microbiol.">
        <title>The Global Catalogue of Microorganisms (GCM) 10K type strain sequencing project: providing services to taxonomists for standard genome sequencing and annotation.</title>
        <authorList>
            <consortium name="The Broad Institute Genomics Platform"/>
            <consortium name="The Broad Institute Genome Sequencing Center for Infectious Disease"/>
            <person name="Wu L."/>
            <person name="Ma J."/>
        </authorList>
    </citation>
    <scope>NUCLEOTIDE SEQUENCE [LARGE SCALE GENOMIC DNA]</scope>
    <source>
        <strain evidence="5">CCM 8749</strain>
    </source>
</reference>
<comment type="cofactor">
    <cofactor evidence="1">
        <name>pyridoxal 5'-phosphate</name>
        <dbReference type="ChEBI" id="CHEBI:597326"/>
    </cofactor>
</comment>
<dbReference type="InterPro" id="IPR036038">
    <property type="entry name" value="Aminotransferase-like"/>
</dbReference>
<keyword evidence="4" id="KW-0032">Aminotransferase</keyword>
<organism evidence="4 5">
    <name type="scientific">Marinicrinis lubricantis</name>
    <dbReference type="NCBI Taxonomy" id="2086470"/>
    <lineage>
        <taxon>Bacteria</taxon>
        <taxon>Bacillati</taxon>
        <taxon>Bacillota</taxon>
        <taxon>Bacilli</taxon>
        <taxon>Bacillales</taxon>
        <taxon>Paenibacillaceae</taxon>
    </lineage>
</organism>
<dbReference type="EMBL" id="JBHSQV010000130">
    <property type="protein sequence ID" value="MFC5986739.1"/>
    <property type="molecule type" value="Genomic_DNA"/>
</dbReference>
<dbReference type="SUPFAM" id="SSF56752">
    <property type="entry name" value="D-aminoacid aminotransferase-like PLP-dependent enzymes"/>
    <property type="match status" value="1"/>
</dbReference>
<dbReference type="InterPro" id="IPR001544">
    <property type="entry name" value="Aminotrans_IV"/>
</dbReference>
<dbReference type="InterPro" id="IPR050571">
    <property type="entry name" value="Class-IV_PLP-Dep_Aminotrnsfr"/>
</dbReference>
<keyword evidence="4" id="KW-0808">Transferase</keyword>
<evidence type="ECO:0000313" key="5">
    <source>
        <dbReference type="Proteomes" id="UP001596250"/>
    </source>
</evidence>
<dbReference type="InterPro" id="IPR043131">
    <property type="entry name" value="BCAT-like_N"/>
</dbReference>
<dbReference type="Gene3D" id="3.20.10.10">
    <property type="entry name" value="D-amino Acid Aminotransferase, subunit A, domain 2"/>
    <property type="match status" value="1"/>
</dbReference>
<evidence type="ECO:0000256" key="2">
    <source>
        <dbReference type="ARBA" id="ARBA00009320"/>
    </source>
</evidence>
<keyword evidence="5" id="KW-1185">Reference proteome</keyword>
<sequence>MVRQLVQLNRMGDGTVYLQITRGPAPRSHLFPKETKPTLIGYCTSLSRPLQLQTNGMTAVTIPDIRWLQCDIKSLNLLPNTLAKQEAADAGAEEAILHRDGIVTECSASNLMMVRNGIIHTHPANHLILHGITREIVLRLAAEEGITIIEEPFHLGDLRTADELFITSTTVEIASIVEVDGYVIGGGIPGPLTRKLQQLFESKIQSTT</sequence>
<comment type="similarity">
    <text evidence="2">Belongs to the class-IV pyridoxal-phosphate-dependent aminotransferase family.</text>
</comment>
<dbReference type="Gene3D" id="3.30.470.10">
    <property type="match status" value="1"/>
</dbReference>
<evidence type="ECO:0000256" key="1">
    <source>
        <dbReference type="ARBA" id="ARBA00001933"/>
    </source>
</evidence>
<dbReference type="InterPro" id="IPR043132">
    <property type="entry name" value="BCAT-like_C"/>
</dbReference>
<proteinExistence type="inferred from homology"/>
<dbReference type="PANTHER" id="PTHR42743">
    <property type="entry name" value="AMINO-ACID AMINOTRANSFERASE"/>
    <property type="match status" value="1"/>
</dbReference>
<dbReference type="Proteomes" id="UP001596250">
    <property type="component" value="Unassembled WGS sequence"/>
</dbReference>
<name>A0ABW1INZ8_9BACL</name>
<dbReference type="RefSeq" id="WP_379894055.1">
    <property type="nucleotide sequence ID" value="NZ_CBCSCT010000077.1"/>
</dbReference>